<evidence type="ECO:0000256" key="2">
    <source>
        <dbReference type="ARBA" id="ARBA00004533"/>
    </source>
</evidence>
<dbReference type="NCBIfam" id="TIGR01728">
    <property type="entry name" value="SsuA_fam"/>
    <property type="match status" value="1"/>
</dbReference>
<keyword evidence="8" id="KW-0472">Membrane</keyword>
<keyword evidence="6" id="KW-0997">Cell inner membrane</keyword>
<dbReference type="RefSeq" id="WP_343931792.1">
    <property type="nucleotide sequence ID" value="NZ_BAAABU010000001.1"/>
</dbReference>
<keyword evidence="5" id="KW-1003">Cell membrane</keyword>
<dbReference type="Proteomes" id="UP001500416">
    <property type="component" value="Unassembled WGS sequence"/>
</dbReference>
<keyword evidence="10" id="KW-1185">Reference proteome</keyword>
<dbReference type="PANTHER" id="PTHR30024">
    <property type="entry name" value="ALIPHATIC SULFONATES-BINDING PROTEIN-RELATED"/>
    <property type="match status" value="1"/>
</dbReference>
<dbReference type="InterPro" id="IPR044527">
    <property type="entry name" value="NrtA/CpmA_ABC-bd_dom"/>
</dbReference>
<evidence type="ECO:0000256" key="6">
    <source>
        <dbReference type="ARBA" id="ARBA00022519"/>
    </source>
</evidence>
<evidence type="ECO:0000256" key="4">
    <source>
        <dbReference type="ARBA" id="ARBA00022448"/>
    </source>
</evidence>
<dbReference type="PANTHER" id="PTHR30024:SF47">
    <property type="entry name" value="TAURINE-BINDING PERIPLASMIC PROTEIN"/>
    <property type="match status" value="1"/>
</dbReference>
<keyword evidence="7" id="KW-0732">Signal</keyword>
<comment type="caution">
    <text evidence="9">The sequence shown here is derived from an EMBL/GenBank/DDBJ whole genome shotgun (WGS) entry which is preliminary data.</text>
</comment>
<accession>A0ABN0T1F1</accession>
<evidence type="ECO:0000256" key="3">
    <source>
        <dbReference type="ARBA" id="ARBA00010742"/>
    </source>
</evidence>
<dbReference type="Gene3D" id="3.40.190.10">
    <property type="entry name" value="Periplasmic binding protein-like II"/>
    <property type="match status" value="2"/>
</dbReference>
<proteinExistence type="inferred from homology"/>
<protein>
    <submittedName>
        <fullName evidence="9">Aliphatic sulfonate ABC transporter substrate-binding protein</fullName>
    </submittedName>
</protein>
<dbReference type="SUPFAM" id="SSF53850">
    <property type="entry name" value="Periplasmic binding protein-like II"/>
    <property type="match status" value="1"/>
</dbReference>
<dbReference type="InterPro" id="IPR010067">
    <property type="entry name" value="ABC_SsuA_sub-bd"/>
</dbReference>
<comment type="subcellular location">
    <subcellularLocation>
        <location evidence="2">Cell inner membrane</location>
    </subcellularLocation>
    <subcellularLocation>
        <location evidence="1">Periplasm</location>
    </subcellularLocation>
</comment>
<dbReference type="CDD" id="cd13553">
    <property type="entry name" value="PBP2_NrtA_CpmA_like"/>
    <property type="match status" value="1"/>
</dbReference>
<sequence>MAVTARGTSVARVRRSVLPARVRRSALPARVRRSALPARVRRVAVVLAALVLAGCGYGSLRDADPAPVAASGPKLSVDVVRIGYLPNLTHATPLVGVRDGFFARELGGTGVSDVVFNAGPSLIEAVNADSVDIGWIGPSPIINGYARAAGANLRVISGSASGGVRLVVRPEIGSARELKGRRIASPQLGNTQDVALLTWLADQGLRVDARSGRGDVSVVRTANAEAPSAYRTGAIDGAWAPEPTAAKLVAEGAKVLLEESDLWPGGSFATTNVVVSQRFLAEHRDVVAAVLRGSVAANAWINANPARAKESVNGALRRLTGKALPADVIDRAWDSVEVTDDPLASTLATQAAHAVALGLVEPPDLRGLYDLSLLNDVLRAAGRPEVTDAGLGAK</sequence>
<organism evidence="9 10">
    <name type="scientific">Saccharothrix mutabilis subsp. mutabilis</name>
    <dbReference type="NCBI Taxonomy" id="66855"/>
    <lineage>
        <taxon>Bacteria</taxon>
        <taxon>Bacillati</taxon>
        <taxon>Actinomycetota</taxon>
        <taxon>Actinomycetes</taxon>
        <taxon>Pseudonocardiales</taxon>
        <taxon>Pseudonocardiaceae</taxon>
        <taxon>Saccharothrix</taxon>
    </lineage>
</organism>
<dbReference type="EMBL" id="BAAABU010000001">
    <property type="protein sequence ID" value="GAA0209326.1"/>
    <property type="molecule type" value="Genomic_DNA"/>
</dbReference>
<evidence type="ECO:0000256" key="8">
    <source>
        <dbReference type="ARBA" id="ARBA00023136"/>
    </source>
</evidence>
<reference evidence="9 10" key="1">
    <citation type="journal article" date="2019" name="Int. J. Syst. Evol. Microbiol.">
        <title>The Global Catalogue of Microorganisms (GCM) 10K type strain sequencing project: providing services to taxonomists for standard genome sequencing and annotation.</title>
        <authorList>
            <consortium name="The Broad Institute Genomics Platform"/>
            <consortium name="The Broad Institute Genome Sequencing Center for Infectious Disease"/>
            <person name="Wu L."/>
            <person name="Ma J."/>
        </authorList>
    </citation>
    <scope>NUCLEOTIDE SEQUENCE [LARGE SCALE GENOMIC DNA]</scope>
    <source>
        <strain evidence="9 10">JCM 3380</strain>
    </source>
</reference>
<evidence type="ECO:0000313" key="9">
    <source>
        <dbReference type="EMBL" id="GAA0209326.1"/>
    </source>
</evidence>
<dbReference type="Pfam" id="PF13379">
    <property type="entry name" value="NMT1_2"/>
    <property type="match status" value="1"/>
</dbReference>
<evidence type="ECO:0000256" key="5">
    <source>
        <dbReference type="ARBA" id="ARBA00022475"/>
    </source>
</evidence>
<evidence type="ECO:0000256" key="1">
    <source>
        <dbReference type="ARBA" id="ARBA00004418"/>
    </source>
</evidence>
<keyword evidence="4" id="KW-0813">Transport</keyword>
<comment type="similarity">
    <text evidence="3">Belongs to the bacterial solute-binding protein SsuA/TauA family.</text>
</comment>
<gene>
    <name evidence="9" type="ORF">GCM10010492_03800</name>
</gene>
<evidence type="ECO:0000313" key="10">
    <source>
        <dbReference type="Proteomes" id="UP001500416"/>
    </source>
</evidence>
<evidence type="ECO:0000256" key="7">
    <source>
        <dbReference type="ARBA" id="ARBA00022729"/>
    </source>
</evidence>
<name>A0ABN0T1F1_9PSEU</name>